<feature type="transmembrane region" description="Helical" evidence="4">
    <location>
        <begin position="28"/>
        <end position="47"/>
    </location>
</feature>
<dbReference type="CDD" id="cd16917">
    <property type="entry name" value="HATPase_UhpB-NarQ-NarX-like"/>
    <property type="match status" value="1"/>
</dbReference>
<feature type="transmembrane region" description="Helical" evidence="4">
    <location>
        <begin position="154"/>
        <end position="170"/>
    </location>
</feature>
<evidence type="ECO:0000256" key="1">
    <source>
        <dbReference type="ARBA" id="ARBA00022679"/>
    </source>
</evidence>
<evidence type="ECO:0000256" key="4">
    <source>
        <dbReference type="SAM" id="Phobius"/>
    </source>
</evidence>
<reference evidence="6 7" key="1">
    <citation type="submission" date="2018-03" db="EMBL/GenBank/DDBJ databases">
        <title>Genomic Encyclopedia of Type Strains, Phase III (KMG-III): the genomes of soil and plant-associated and newly described type strains.</title>
        <authorList>
            <person name="Whitman W."/>
        </authorList>
    </citation>
    <scope>NUCLEOTIDE SEQUENCE [LARGE SCALE GENOMIC DNA]</scope>
    <source>
        <strain evidence="6 7">CGMCC 4.7067</strain>
    </source>
</reference>
<keyword evidence="4" id="KW-1133">Transmembrane helix</keyword>
<protein>
    <submittedName>
        <fullName evidence="6">Two-component system sensor histidine kinase DesK</fullName>
    </submittedName>
</protein>
<keyword evidence="4" id="KW-0472">Membrane</keyword>
<name>A0A2T0UAV5_9ACTN</name>
<evidence type="ECO:0000256" key="2">
    <source>
        <dbReference type="ARBA" id="ARBA00022777"/>
    </source>
</evidence>
<feature type="transmembrane region" description="Helical" evidence="4">
    <location>
        <begin position="82"/>
        <end position="99"/>
    </location>
</feature>
<dbReference type="InterPro" id="IPR036890">
    <property type="entry name" value="HATPase_C_sf"/>
</dbReference>
<dbReference type="EMBL" id="PVTJ01000013">
    <property type="protein sequence ID" value="PRY54947.1"/>
    <property type="molecule type" value="Genomic_DNA"/>
</dbReference>
<dbReference type="GO" id="GO:0000155">
    <property type="term" value="F:phosphorelay sensor kinase activity"/>
    <property type="evidence" value="ECO:0007669"/>
    <property type="project" value="InterPro"/>
</dbReference>
<feature type="transmembrane region" description="Helical" evidence="4">
    <location>
        <begin position="53"/>
        <end position="73"/>
    </location>
</feature>
<dbReference type="SUPFAM" id="SSF55874">
    <property type="entry name" value="ATPase domain of HSP90 chaperone/DNA topoisomerase II/histidine kinase"/>
    <property type="match status" value="1"/>
</dbReference>
<keyword evidence="4" id="KW-0812">Transmembrane</keyword>
<feature type="transmembrane region" description="Helical" evidence="4">
    <location>
        <begin position="105"/>
        <end position="124"/>
    </location>
</feature>
<dbReference type="Gene3D" id="3.30.565.10">
    <property type="entry name" value="Histidine kinase-like ATPase, C-terminal domain"/>
    <property type="match status" value="1"/>
</dbReference>
<dbReference type="InterPro" id="IPR050482">
    <property type="entry name" value="Sensor_HK_TwoCompSys"/>
</dbReference>
<organism evidence="6 7">
    <name type="scientific">Glycomyces artemisiae</name>
    <dbReference type="NCBI Taxonomy" id="1076443"/>
    <lineage>
        <taxon>Bacteria</taxon>
        <taxon>Bacillati</taxon>
        <taxon>Actinomycetota</taxon>
        <taxon>Actinomycetes</taxon>
        <taxon>Glycomycetales</taxon>
        <taxon>Glycomycetaceae</taxon>
        <taxon>Glycomyces</taxon>
    </lineage>
</organism>
<dbReference type="Proteomes" id="UP000238176">
    <property type="component" value="Unassembled WGS sequence"/>
</dbReference>
<feature type="transmembrane region" description="Helical" evidence="4">
    <location>
        <begin position="131"/>
        <end position="148"/>
    </location>
</feature>
<comment type="caution">
    <text evidence="6">The sequence shown here is derived from an EMBL/GenBank/DDBJ whole genome shotgun (WGS) entry which is preliminary data.</text>
</comment>
<evidence type="ECO:0000313" key="7">
    <source>
        <dbReference type="Proteomes" id="UP000238176"/>
    </source>
</evidence>
<gene>
    <name evidence="6" type="ORF">B0I28_11357</name>
</gene>
<sequence>MRQSNGTGEGWWSGSATGPFAGRGNYRWLLLAGVFLAPFVIPVVMNAAGDADWAVVAVVLAYAACYAVFPWAVSTGRMWQRVGFGAVILALGWTLFAGLDTGGVYGLLYAIIPIAMGLPLGWMLVLDGGTVLALGIIEAAGAHVGGGFTYSDLWAMFGITTTLFFVVRLIRTVRSLRAANEQIAALAVGAERERLARDLHDILGHSLTTITVKAGAARRLLETGQGEARAIDEIRDVEALSRAALSDVRATVSEYREVSLAGELAGARAALRAADIDADLPRAVDDVDPAHQAVFGYVVREAVTNAIRHSGASRVTVTLGRNWIRVADDGRGGGDGAPGTGLRGLSERLAAVGGVLDAGPDPDGGFTVKAEVR</sequence>
<feature type="domain" description="Signal transduction histidine kinase subgroup 3 dimerisation and phosphoacceptor" evidence="5">
    <location>
        <begin position="191"/>
        <end position="259"/>
    </location>
</feature>
<dbReference type="Gene3D" id="1.20.5.1930">
    <property type="match status" value="1"/>
</dbReference>
<dbReference type="Pfam" id="PF07730">
    <property type="entry name" value="HisKA_3"/>
    <property type="match status" value="1"/>
</dbReference>
<dbReference type="GO" id="GO:0046983">
    <property type="term" value="F:protein dimerization activity"/>
    <property type="evidence" value="ECO:0007669"/>
    <property type="project" value="InterPro"/>
</dbReference>
<evidence type="ECO:0000259" key="5">
    <source>
        <dbReference type="Pfam" id="PF07730"/>
    </source>
</evidence>
<keyword evidence="1" id="KW-0808">Transferase</keyword>
<keyword evidence="2 6" id="KW-0418">Kinase</keyword>
<dbReference type="PANTHER" id="PTHR24421:SF63">
    <property type="entry name" value="SENSOR HISTIDINE KINASE DESK"/>
    <property type="match status" value="1"/>
</dbReference>
<accession>A0A2T0UAV5</accession>
<evidence type="ECO:0000313" key="6">
    <source>
        <dbReference type="EMBL" id="PRY54947.1"/>
    </source>
</evidence>
<keyword evidence="3" id="KW-0902">Two-component regulatory system</keyword>
<dbReference type="GO" id="GO:0016020">
    <property type="term" value="C:membrane"/>
    <property type="evidence" value="ECO:0007669"/>
    <property type="project" value="InterPro"/>
</dbReference>
<proteinExistence type="predicted"/>
<dbReference type="RefSeq" id="WP_219926976.1">
    <property type="nucleotide sequence ID" value="NZ_PVTJ01000013.1"/>
</dbReference>
<dbReference type="PANTHER" id="PTHR24421">
    <property type="entry name" value="NITRATE/NITRITE SENSOR PROTEIN NARX-RELATED"/>
    <property type="match status" value="1"/>
</dbReference>
<dbReference type="InterPro" id="IPR011712">
    <property type="entry name" value="Sig_transdc_His_kin_sub3_dim/P"/>
</dbReference>
<keyword evidence="7" id="KW-1185">Reference proteome</keyword>
<dbReference type="AlphaFoldDB" id="A0A2T0UAV5"/>
<evidence type="ECO:0000256" key="3">
    <source>
        <dbReference type="ARBA" id="ARBA00023012"/>
    </source>
</evidence>